<dbReference type="OrthoDB" id="105450at2"/>
<dbReference type="Pfam" id="PF03460">
    <property type="entry name" value="NIR_SIR_ferr"/>
    <property type="match status" value="1"/>
</dbReference>
<evidence type="ECO:0000256" key="6">
    <source>
        <dbReference type="ARBA" id="ARBA00023014"/>
    </source>
</evidence>
<keyword evidence="1" id="KW-0004">4Fe-4S</keyword>
<keyword evidence="6" id="KW-0411">Iron-sulfur</keyword>
<dbReference type="AlphaFoldDB" id="A0A2U1T8I4"/>
<feature type="domain" description="Nitrite/Sulfite reductase ferredoxin-like" evidence="7">
    <location>
        <begin position="8"/>
        <end position="56"/>
    </location>
</feature>
<evidence type="ECO:0000256" key="5">
    <source>
        <dbReference type="ARBA" id="ARBA00023004"/>
    </source>
</evidence>
<dbReference type="GO" id="GO:0051539">
    <property type="term" value="F:4 iron, 4 sulfur cluster binding"/>
    <property type="evidence" value="ECO:0007669"/>
    <property type="project" value="UniProtKB-KW"/>
</dbReference>
<sequence length="222" mass="23390">MVLFSSADGTTARIEVPGGRICASDMPAVSAAAHTADGYAHITARANLQFRRVPKDFSLELTSLGDDTTSPLDDATTPPLGWFDDEDAVSLGGITPFGVLTAKMLDLLAALEADVSLTPQRSVFIHDLPAGHAEAAVRILAPLGMSFDAASPWARVTACIGAPRCRHALSDVRTDAARLTDHGRVHVVGCDRACGRPQGPHTEYLATADGEYEITQRGLKGS</sequence>
<dbReference type="GO" id="GO:0016491">
    <property type="term" value="F:oxidoreductase activity"/>
    <property type="evidence" value="ECO:0007669"/>
    <property type="project" value="UniProtKB-KW"/>
</dbReference>
<keyword evidence="4" id="KW-0560">Oxidoreductase</keyword>
<proteinExistence type="predicted"/>
<evidence type="ECO:0000256" key="4">
    <source>
        <dbReference type="ARBA" id="ARBA00023002"/>
    </source>
</evidence>
<gene>
    <name evidence="8" type="ORF">DF222_02935</name>
</gene>
<dbReference type="Gene3D" id="3.30.413.10">
    <property type="entry name" value="Sulfite Reductase Hemoprotein, domain 1"/>
    <property type="match status" value="1"/>
</dbReference>
<name>A0A2U1T8I4_9CORY</name>
<dbReference type="InterPro" id="IPR036136">
    <property type="entry name" value="Nit/Sulf_reduc_fer-like_dom_sf"/>
</dbReference>
<keyword evidence="5" id="KW-0408">Iron</keyword>
<dbReference type="InterPro" id="IPR045854">
    <property type="entry name" value="NO2/SO3_Rdtase_4Fe4S_sf"/>
</dbReference>
<dbReference type="GO" id="GO:0046872">
    <property type="term" value="F:metal ion binding"/>
    <property type="evidence" value="ECO:0007669"/>
    <property type="project" value="UniProtKB-KW"/>
</dbReference>
<evidence type="ECO:0000256" key="2">
    <source>
        <dbReference type="ARBA" id="ARBA00022617"/>
    </source>
</evidence>
<comment type="caution">
    <text evidence="8">The sequence shown here is derived from an EMBL/GenBank/DDBJ whole genome shotgun (WGS) entry which is preliminary data.</text>
</comment>
<dbReference type="Proteomes" id="UP000244989">
    <property type="component" value="Unassembled WGS sequence"/>
</dbReference>
<reference evidence="9" key="1">
    <citation type="submission" date="2018-04" db="EMBL/GenBank/DDBJ databases">
        <authorList>
            <person name="Liu S."/>
            <person name="Wang Z."/>
            <person name="Li J."/>
        </authorList>
    </citation>
    <scope>NUCLEOTIDE SEQUENCE [LARGE SCALE GENOMIC DNA]</scope>
    <source>
        <strain evidence="9">2189</strain>
    </source>
</reference>
<keyword evidence="2" id="KW-0349">Heme</keyword>
<dbReference type="SUPFAM" id="SSF56014">
    <property type="entry name" value="Nitrite and sulphite reductase 4Fe-4S domain-like"/>
    <property type="match status" value="1"/>
</dbReference>
<dbReference type="InterPro" id="IPR005117">
    <property type="entry name" value="NiRdtase/SiRdtase_haem-b_fer"/>
</dbReference>
<dbReference type="PANTHER" id="PTHR32439">
    <property type="entry name" value="FERREDOXIN--NITRITE REDUCTASE, CHLOROPLASTIC"/>
    <property type="match status" value="1"/>
</dbReference>
<evidence type="ECO:0000256" key="3">
    <source>
        <dbReference type="ARBA" id="ARBA00022723"/>
    </source>
</evidence>
<organism evidence="8 9">
    <name type="scientific">Corynebacterium yudongzhengii</name>
    <dbReference type="NCBI Taxonomy" id="2080740"/>
    <lineage>
        <taxon>Bacteria</taxon>
        <taxon>Bacillati</taxon>
        <taxon>Actinomycetota</taxon>
        <taxon>Actinomycetes</taxon>
        <taxon>Mycobacteriales</taxon>
        <taxon>Corynebacteriaceae</taxon>
        <taxon>Corynebacterium</taxon>
    </lineage>
</organism>
<dbReference type="RefSeq" id="WP_108431526.1">
    <property type="nucleotide sequence ID" value="NZ_CP026947.1"/>
</dbReference>
<evidence type="ECO:0000313" key="8">
    <source>
        <dbReference type="EMBL" id="PWC02303.1"/>
    </source>
</evidence>
<dbReference type="InterPro" id="IPR051329">
    <property type="entry name" value="NIR_SIR_4Fe-4S"/>
</dbReference>
<dbReference type="KEGG" id="cyz:C3B44_05715"/>
<keyword evidence="9" id="KW-1185">Reference proteome</keyword>
<evidence type="ECO:0000313" key="9">
    <source>
        <dbReference type="Proteomes" id="UP000244989"/>
    </source>
</evidence>
<dbReference type="EMBL" id="QEEZ01000004">
    <property type="protein sequence ID" value="PWC02303.1"/>
    <property type="molecule type" value="Genomic_DNA"/>
</dbReference>
<evidence type="ECO:0000259" key="7">
    <source>
        <dbReference type="Pfam" id="PF03460"/>
    </source>
</evidence>
<keyword evidence="3" id="KW-0479">Metal-binding</keyword>
<evidence type="ECO:0000256" key="1">
    <source>
        <dbReference type="ARBA" id="ARBA00022485"/>
    </source>
</evidence>
<dbReference type="SUPFAM" id="SSF55124">
    <property type="entry name" value="Nitrite/Sulfite reductase N-terminal domain-like"/>
    <property type="match status" value="2"/>
</dbReference>
<protein>
    <recommendedName>
        <fullName evidence="7">Nitrite/Sulfite reductase ferredoxin-like domain-containing protein</fullName>
    </recommendedName>
</protein>
<accession>A0A2U1T8I4</accession>
<dbReference type="PANTHER" id="PTHR32439:SF9">
    <property type="entry name" value="BLR3264 PROTEIN"/>
    <property type="match status" value="1"/>
</dbReference>
<dbReference type="Gene3D" id="3.90.480.20">
    <property type="match status" value="1"/>
</dbReference>